<dbReference type="GO" id="GO:0005829">
    <property type="term" value="C:cytosol"/>
    <property type="evidence" value="ECO:0007669"/>
    <property type="project" value="TreeGrafter"/>
</dbReference>
<evidence type="ECO:0000259" key="2">
    <source>
        <dbReference type="Pfam" id="PF02826"/>
    </source>
</evidence>
<dbReference type="KEGG" id="smic:SmB9_17360"/>
<dbReference type="GO" id="GO:0030267">
    <property type="term" value="F:glyoxylate reductase (NADPH) activity"/>
    <property type="evidence" value="ECO:0007669"/>
    <property type="project" value="TreeGrafter"/>
</dbReference>
<evidence type="ECO:0000313" key="3">
    <source>
        <dbReference type="EMBL" id="BBE34078.1"/>
    </source>
</evidence>
<dbReference type="InterPro" id="IPR029753">
    <property type="entry name" value="D-isomer_DH_CS"/>
</dbReference>
<dbReference type="InterPro" id="IPR050223">
    <property type="entry name" value="D-isomer_2-hydroxyacid_DH"/>
</dbReference>
<dbReference type="InterPro" id="IPR006140">
    <property type="entry name" value="D-isomer_DH_NAD-bd"/>
</dbReference>
<dbReference type="CDD" id="cd12164">
    <property type="entry name" value="GDH_like_2"/>
    <property type="match status" value="1"/>
</dbReference>
<keyword evidence="1" id="KW-0560">Oxidoreductase</keyword>
<dbReference type="EMBL" id="AP018711">
    <property type="protein sequence ID" value="BBE34078.1"/>
    <property type="molecule type" value="Genomic_DNA"/>
</dbReference>
<dbReference type="SUPFAM" id="SSF52283">
    <property type="entry name" value="Formate/glycerate dehydrogenase catalytic domain-like"/>
    <property type="match status" value="1"/>
</dbReference>
<accession>A0AAD1G0T0</accession>
<dbReference type="PANTHER" id="PTHR10996:SF114">
    <property type="entry name" value="GLYOXYLATE_HYDROXYPYRUVATE REDUCTASE A"/>
    <property type="match status" value="1"/>
</dbReference>
<dbReference type="Proteomes" id="UP000275727">
    <property type="component" value="Chromosome"/>
</dbReference>
<gene>
    <name evidence="3" type="ORF">SmB9_17360</name>
</gene>
<dbReference type="GO" id="GO:0051287">
    <property type="term" value="F:NAD binding"/>
    <property type="evidence" value="ECO:0007669"/>
    <property type="project" value="InterPro"/>
</dbReference>
<dbReference type="GO" id="GO:0016618">
    <property type="term" value="F:hydroxypyruvate reductase [NAD(P)H] activity"/>
    <property type="evidence" value="ECO:0007669"/>
    <property type="project" value="TreeGrafter"/>
</dbReference>
<protein>
    <submittedName>
        <fullName evidence="3">Glyoxylate/hydroxypyruvate reductase A</fullName>
    </submittedName>
</protein>
<dbReference type="SUPFAM" id="SSF51735">
    <property type="entry name" value="NAD(P)-binding Rossmann-fold domains"/>
    <property type="match status" value="1"/>
</dbReference>
<sequence>MEILYHGNAARGLAWQEAVTRALPEVRFTCWPDAANPAEIRHIVAWTLPDEVLAALPNLEILFSVGAGIDQLDTARLPAHLRIVRMIEPGIIGTMADYVAMGALALHRDLPFHVAEQRAGRSSWRDVAPAQQCRVGVMGLGELGRASLAKLAPLGFRLSGWSRSQYAIEGVDCFAGETGLAPFLAGCDILVCLLPLTAETRHILNRDTFAMLPRGARLVNAARGGHLVQDDLLAALDSGQLTSAMLDVTDPEPLPAGHPFYSHPAILMTPHVAGITRTDSAVVSLIDNLGRLLRGEPLIGEVDRSRGY</sequence>
<dbReference type="PROSITE" id="PS00671">
    <property type="entry name" value="D_2_HYDROXYACID_DH_3"/>
    <property type="match status" value="1"/>
</dbReference>
<dbReference type="PANTHER" id="PTHR10996">
    <property type="entry name" value="2-HYDROXYACID DEHYDROGENASE-RELATED"/>
    <property type="match status" value="1"/>
</dbReference>
<evidence type="ECO:0000313" key="4">
    <source>
        <dbReference type="Proteomes" id="UP000275727"/>
    </source>
</evidence>
<dbReference type="InterPro" id="IPR036291">
    <property type="entry name" value="NAD(P)-bd_dom_sf"/>
</dbReference>
<name>A0AAD1G0T0_SPHMI</name>
<reference evidence="3 4" key="1">
    <citation type="submission" date="2018-06" db="EMBL/GenBank/DDBJ databases">
        <title>Complete Genome Sequence of the Microcystin-Degrading Bacterium Sphingosinicella microcystinivorans Strain B-9.</title>
        <authorList>
            <person name="Jin H."/>
            <person name="Nishizawa T."/>
            <person name="Guo Y."/>
            <person name="Nishizawa A."/>
            <person name="Park H."/>
            <person name="Kato H."/>
            <person name="Tsuji K."/>
            <person name="Harada K."/>
        </authorList>
    </citation>
    <scope>NUCLEOTIDE SEQUENCE [LARGE SCALE GENOMIC DNA]</scope>
    <source>
        <strain evidence="3 4">B9</strain>
    </source>
</reference>
<proteinExistence type="predicted"/>
<dbReference type="Gene3D" id="3.40.50.720">
    <property type="entry name" value="NAD(P)-binding Rossmann-like Domain"/>
    <property type="match status" value="2"/>
</dbReference>
<organism evidence="3 4">
    <name type="scientific">Sphingosinicella microcystinivorans</name>
    <dbReference type="NCBI Taxonomy" id="335406"/>
    <lineage>
        <taxon>Bacteria</taxon>
        <taxon>Pseudomonadati</taxon>
        <taxon>Pseudomonadota</taxon>
        <taxon>Alphaproteobacteria</taxon>
        <taxon>Sphingomonadales</taxon>
        <taxon>Sphingosinicellaceae</taxon>
        <taxon>Sphingosinicella</taxon>
    </lineage>
</organism>
<dbReference type="AlphaFoldDB" id="A0AAD1G0T0"/>
<feature type="domain" description="D-isomer specific 2-hydroxyacid dehydrogenase NAD-binding" evidence="2">
    <location>
        <begin position="103"/>
        <end position="273"/>
    </location>
</feature>
<dbReference type="RefSeq" id="WP_126494616.1">
    <property type="nucleotide sequence ID" value="NZ_AP018711.1"/>
</dbReference>
<evidence type="ECO:0000256" key="1">
    <source>
        <dbReference type="ARBA" id="ARBA00023002"/>
    </source>
</evidence>
<dbReference type="Pfam" id="PF02826">
    <property type="entry name" value="2-Hacid_dh_C"/>
    <property type="match status" value="1"/>
</dbReference>